<dbReference type="OrthoDB" id="5397738at2"/>
<dbReference type="Proteomes" id="UP000199073">
    <property type="component" value="Unassembled WGS sequence"/>
</dbReference>
<gene>
    <name evidence="2" type="ORF">SAMN05660330_02533</name>
</gene>
<proteinExistence type="predicted"/>
<feature type="transmembrane region" description="Helical" evidence="1">
    <location>
        <begin position="7"/>
        <end position="33"/>
    </location>
</feature>
<keyword evidence="1" id="KW-0812">Transmembrane</keyword>
<feature type="transmembrane region" description="Helical" evidence="1">
    <location>
        <begin position="68"/>
        <end position="88"/>
    </location>
</feature>
<organism evidence="2 3">
    <name type="scientific">Desulforhopalus singaporensis</name>
    <dbReference type="NCBI Taxonomy" id="91360"/>
    <lineage>
        <taxon>Bacteria</taxon>
        <taxon>Pseudomonadati</taxon>
        <taxon>Thermodesulfobacteriota</taxon>
        <taxon>Desulfobulbia</taxon>
        <taxon>Desulfobulbales</taxon>
        <taxon>Desulfocapsaceae</taxon>
        <taxon>Desulforhopalus</taxon>
    </lineage>
</organism>
<keyword evidence="1" id="KW-1133">Transmembrane helix</keyword>
<keyword evidence="3" id="KW-1185">Reference proteome</keyword>
<accession>A0A1H0S4P9</accession>
<dbReference type="EMBL" id="FNJI01000017">
    <property type="protein sequence ID" value="SDP36647.1"/>
    <property type="molecule type" value="Genomic_DNA"/>
</dbReference>
<evidence type="ECO:0000256" key="1">
    <source>
        <dbReference type="SAM" id="Phobius"/>
    </source>
</evidence>
<dbReference type="STRING" id="91360.SAMN05660330_02533"/>
<evidence type="ECO:0000313" key="2">
    <source>
        <dbReference type="EMBL" id="SDP36647.1"/>
    </source>
</evidence>
<keyword evidence="1" id="KW-0472">Membrane</keyword>
<sequence>MKTQGSTIFSIFLITTGSLFGIWAAAALIGGLYRVNWEVTELARQYLVASGMIKPIHTVVDFYTHIKGIEYILCLICFVAFPLFFKYVNERKVSITSRKKTSQKNR</sequence>
<name>A0A1H0S4P9_9BACT</name>
<dbReference type="RefSeq" id="WP_092223374.1">
    <property type="nucleotide sequence ID" value="NZ_FNJI01000017.1"/>
</dbReference>
<reference evidence="2 3" key="1">
    <citation type="submission" date="2016-10" db="EMBL/GenBank/DDBJ databases">
        <authorList>
            <person name="de Groot N.N."/>
        </authorList>
    </citation>
    <scope>NUCLEOTIDE SEQUENCE [LARGE SCALE GENOMIC DNA]</scope>
    <source>
        <strain evidence="2 3">DSM 12130</strain>
    </source>
</reference>
<dbReference type="AlphaFoldDB" id="A0A1H0S4P9"/>
<protein>
    <submittedName>
        <fullName evidence="2">Uncharacterized protein</fullName>
    </submittedName>
</protein>
<evidence type="ECO:0000313" key="3">
    <source>
        <dbReference type="Proteomes" id="UP000199073"/>
    </source>
</evidence>